<dbReference type="AlphaFoldDB" id="A0A365H5R1"/>
<sequence length="296" mass="30887">MKRRTVATGIAVLALATAACQGDDGKPAAGRSGLPAASQGGTVSLPPVTLPARPAALADLVARQVRAAGTLRAEVVNTLPDGGSVQQHLTAQVRTNTPTPTVLVKVVDSAGTRPETTHAVVLGGVFYVRTEGEEQEPGKPWARLSRRDIDAFKARVGDAPEAGQVVGLLETMYGQADRALREVTADTGLNLVRHGAFRGAPAAEDLTGTRVTRFEGTTRTAAVARLDRSFAEMDRAGLRQIAWTLWVDASGLPRKYTVTLATAQGRRVTSVATYSGWGGPVAIQAPPPAQVATLTG</sequence>
<reference evidence="1 2" key="1">
    <citation type="submission" date="2018-06" db="EMBL/GenBank/DDBJ databases">
        <title>Actinomadura craniellae sp. nov. isolated from marine sponge Craniella sp.</title>
        <authorList>
            <person name="Li L."/>
            <person name="Xu Q.H."/>
            <person name="Lin H.W."/>
            <person name="Lu Y.H."/>
        </authorList>
    </citation>
    <scope>NUCLEOTIDE SEQUENCE [LARGE SCALE GENOMIC DNA]</scope>
    <source>
        <strain evidence="1 2">LHW63021</strain>
    </source>
</reference>
<evidence type="ECO:0008006" key="3">
    <source>
        <dbReference type="Google" id="ProtNLM"/>
    </source>
</evidence>
<dbReference type="OrthoDB" id="3528116at2"/>
<evidence type="ECO:0000313" key="2">
    <source>
        <dbReference type="Proteomes" id="UP000251891"/>
    </source>
</evidence>
<dbReference type="Proteomes" id="UP000251891">
    <property type="component" value="Unassembled WGS sequence"/>
</dbReference>
<gene>
    <name evidence="1" type="ORF">DPM19_15835</name>
</gene>
<protein>
    <recommendedName>
        <fullName evidence="3">LppX_LprAFG lipoprotein</fullName>
    </recommendedName>
</protein>
<keyword evidence="2" id="KW-1185">Reference proteome</keyword>
<accession>A0A365H5R1</accession>
<dbReference type="Gene3D" id="2.50.20.20">
    <property type="match status" value="1"/>
</dbReference>
<dbReference type="RefSeq" id="WP_111868196.1">
    <property type="nucleotide sequence ID" value="NZ_QLYX01000006.1"/>
</dbReference>
<dbReference type="EMBL" id="QLYX01000006">
    <property type="protein sequence ID" value="RAY14427.1"/>
    <property type="molecule type" value="Genomic_DNA"/>
</dbReference>
<dbReference type="PROSITE" id="PS51257">
    <property type="entry name" value="PROKAR_LIPOPROTEIN"/>
    <property type="match status" value="1"/>
</dbReference>
<evidence type="ECO:0000313" key="1">
    <source>
        <dbReference type="EMBL" id="RAY14427.1"/>
    </source>
</evidence>
<organism evidence="1 2">
    <name type="scientific">Actinomadura craniellae</name>
    <dbReference type="NCBI Taxonomy" id="2231787"/>
    <lineage>
        <taxon>Bacteria</taxon>
        <taxon>Bacillati</taxon>
        <taxon>Actinomycetota</taxon>
        <taxon>Actinomycetes</taxon>
        <taxon>Streptosporangiales</taxon>
        <taxon>Thermomonosporaceae</taxon>
        <taxon>Actinomadura</taxon>
    </lineage>
</organism>
<name>A0A365H5R1_9ACTN</name>
<comment type="caution">
    <text evidence="1">The sequence shown here is derived from an EMBL/GenBank/DDBJ whole genome shotgun (WGS) entry which is preliminary data.</text>
</comment>
<proteinExistence type="predicted"/>